<feature type="transmembrane region" description="Helical" evidence="6">
    <location>
        <begin position="399"/>
        <end position="416"/>
    </location>
</feature>
<dbReference type="GO" id="GO:0015501">
    <property type="term" value="F:glutamate:sodium symporter activity"/>
    <property type="evidence" value="ECO:0007669"/>
    <property type="project" value="TreeGrafter"/>
</dbReference>
<evidence type="ECO:0000256" key="2">
    <source>
        <dbReference type="ARBA" id="ARBA00022448"/>
    </source>
</evidence>
<dbReference type="EMBL" id="UYSG01002302">
    <property type="protein sequence ID" value="VDL57393.1"/>
    <property type="molecule type" value="Genomic_DNA"/>
</dbReference>
<accession>A0A0R3SJG2</accession>
<evidence type="ECO:0000313" key="10">
    <source>
        <dbReference type="WBParaSite" id="HDID_0000507701-mRNA-1"/>
    </source>
</evidence>
<protein>
    <recommendedName>
        <fullName evidence="6">Amino acid transporter</fullName>
    </recommendedName>
</protein>
<dbReference type="GO" id="GO:0005886">
    <property type="term" value="C:plasma membrane"/>
    <property type="evidence" value="ECO:0007669"/>
    <property type="project" value="TreeGrafter"/>
</dbReference>
<gene>
    <name evidence="8" type="ORF">HDID_LOCUS5075</name>
</gene>
<comment type="similarity">
    <text evidence="6">Belongs to the dicarboxylate/amino acid:cation symporter (DAACS) (TC 2.A.23) family.</text>
</comment>
<dbReference type="AlphaFoldDB" id="A0A0R3SJG2"/>
<feature type="region of interest" description="Disordered" evidence="7">
    <location>
        <begin position="481"/>
        <end position="501"/>
    </location>
</feature>
<reference evidence="8 9" key="2">
    <citation type="submission" date="2018-11" db="EMBL/GenBank/DDBJ databases">
        <authorList>
            <consortium name="Pathogen Informatics"/>
        </authorList>
    </citation>
    <scope>NUCLEOTIDE SEQUENCE [LARGE SCALE GENOMIC DNA]</scope>
</reference>
<evidence type="ECO:0000313" key="9">
    <source>
        <dbReference type="Proteomes" id="UP000274504"/>
    </source>
</evidence>
<keyword evidence="6" id="KW-0769">Symport</keyword>
<feature type="transmembrane region" description="Helical" evidence="6">
    <location>
        <begin position="39"/>
        <end position="58"/>
    </location>
</feature>
<sequence length="501" mass="55693">MVETRSYTMDDTFEIKDLPPLQPRRSCPSKFLRFLMNDWFMISTIIGVIIGFGAGFVLQKMNISYLAKTWLAMPGKLYIRILQLTILPMIIANIITVLANLNSKGNVKMSSITIACLMVCNLLSSLIGLTFALIIKPGKLFLFFISTVDLSNVNPGTLQPTENDPAKLLYIFRDLLLNIFPDNLVSITITQIMTNISKPFVKKNEKIYIEEEVPGTNMIGVLFCSVAFGIAANATKEKGVMFKDFFSSLGDVVMYLMKKFLLITPVCVMFMVMSSVANVEEDLAKTFGTLALFVGVNFAGQVTHLILMILSTVCFCKNPFRMLRYSLPPYFISFAATSAIISLPQCYESCDRYGMPKSVSRFVLPIAGTMKSDASAIFIVTAVFYTIQDSDIAPDFGKMIIVVILATVYVSALPNIPSAGMVVTTTILCSIGVEPEKAMILFAVEFINDRLRSGNIVFSHLYCTAFVYHACEKDIKGQIDDEDSENKLEGTNEKKYVEKES</sequence>
<evidence type="ECO:0000313" key="8">
    <source>
        <dbReference type="EMBL" id="VDL57393.1"/>
    </source>
</evidence>
<dbReference type="InterPro" id="IPR050746">
    <property type="entry name" value="DAACS"/>
</dbReference>
<feature type="transmembrane region" description="Helical" evidence="6">
    <location>
        <begin position="291"/>
        <end position="315"/>
    </location>
</feature>
<dbReference type="GO" id="GO:0015175">
    <property type="term" value="F:neutral L-amino acid transmembrane transporter activity"/>
    <property type="evidence" value="ECO:0007669"/>
    <property type="project" value="TreeGrafter"/>
</dbReference>
<dbReference type="Pfam" id="PF00375">
    <property type="entry name" value="SDF"/>
    <property type="match status" value="1"/>
</dbReference>
<evidence type="ECO:0000256" key="4">
    <source>
        <dbReference type="ARBA" id="ARBA00022989"/>
    </source>
</evidence>
<evidence type="ECO:0000256" key="5">
    <source>
        <dbReference type="ARBA" id="ARBA00023136"/>
    </source>
</evidence>
<feature type="transmembrane region" description="Helical" evidence="6">
    <location>
        <begin position="111"/>
        <end position="135"/>
    </location>
</feature>
<dbReference type="WBParaSite" id="HDID_0000507701-mRNA-1">
    <property type="protein sequence ID" value="HDID_0000507701-mRNA-1"/>
    <property type="gene ID" value="HDID_0000507701"/>
</dbReference>
<dbReference type="OrthoDB" id="5877963at2759"/>
<keyword evidence="3 6" id="KW-0812">Transmembrane</keyword>
<proteinExistence type="inferred from homology"/>
<feature type="transmembrane region" description="Helical" evidence="6">
    <location>
        <begin position="78"/>
        <end position="99"/>
    </location>
</feature>
<comment type="subcellular location">
    <subcellularLocation>
        <location evidence="1 6">Membrane</location>
        <topology evidence="1 6">Multi-pass membrane protein</topology>
    </subcellularLocation>
</comment>
<feature type="transmembrane region" description="Helical" evidence="6">
    <location>
        <begin position="260"/>
        <end position="279"/>
    </location>
</feature>
<dbReference type="STRING" id="6216.A0A0R3SJG2"/>
<evidence type="ECO:0000256" key="1">
    <source>
        <dbReference type="ARBA" id="ARBA00004141"/>
    </source>
</evidence>
<dbReference type="InterPro" id="IPR001991">
    <property type="entry name" value="Na-dicarboxylate_symporter"/>
</dbReference>
<evidence type="ECO:0000256" key="6">
    <source>
        <dbReference type="RuleBase" id="RU361216"/>
    </source>
</evidence>
<dbReference type="GO" id="GO:0005313">
    <property type="term" value="F:L-glutamate transmembrane transporter activity"/>
    <property type="evidence" value="ECO:0007669"/>
    <property type="project" value="TreeGrafter"/>
</dbReference>
<keyword evidence="4 6" id="KW-1133">Transmembrane helix</keyword>
<dbReference type="InterPro" id="IPR036458">
    <property type="entry name" value="Na:dicarbo_symporter_sf"/>
</dbReference>
<dbReference type="PRINTS" id="PR00173">
    <property type="entry name" value="EDTRNSPORT"/>
</dbReference>
<keyword evidence="2 6" id="KW-0813">Transport</keyword>
<evidence type="ECO:0000256" key="7">
    <source>
        <dbReference type="SAM" id="MobiDB-lite"/>
    </source>
</evidence>
<dbReference type="SUPFAM" id="SSF118215">
    <property type="entry name" value="Proton glutamate symport protein"/>
    <property type="match status" value="1"/>
</dbReference>
<feature type="transmembrane region" description="Helical" evidence="6">
    <location>
        <begin position="363"/>
        <end position="387"/>
    </location>
</feature>
<dbReference type="PANTHER" id="PTHR11958">
    <property type="entry name" value="SODIUM/DICARBOXYLATE SYMPORTER-RELATED"/>
    <property type="match status" value="1"/>
</dbReference>
<organism evidence="10">
    <name type="scientific">Hymenolepis diminuta</name>
    <name type="common">Rat tapeworm</name>
    <dbReference type="NCBI Taxonomy" id="6216"/>
    <lineage>
        <taxon>Eukaryota</taxon>
        <taxon>Metazoa</taxon>
        <taxon>Spiralia</taxon>
        <taxon>Lophotrochozoa</taxon>
        <taxon>Platyhelminthes</taxon>
        <taxon>Cestoda</taxon>
        <taxon>Eucestoda</taxon>
        <taxon>Cyclophyllidea</taxon>
        <taxon>Hymenolepididae</taxon>
        <taxon>Hymenolepis</taxon>
    </lineage>
</organism>
<dbReference type="Gene3D" id="1.10.3860.10">
    <property type="entry name" value="Sodium:dicarboxylate symporter"/>
    <property type="match status" value="1"/>
</dbReference>
<evidence type="ECO:0000256" key="3">
    <source>
        <dbReference type="ARBA" id="ARBA00022692"/>
    </source>
</evidence>
<name>A0A0R3SJG2_HYMDI</name>
<keyword evidence="5 6" id="KW-0472">Membrane</keyword>
<dbReference type="PANTHER" id="PTHR11958:SF99">
    <property type="entry name" value="SODIUM-DEPENDENT EXCITATORY AMINO ACID TRANSPORTER GLT-6-RELATED"/>
    <property type="match status" value="1"/>
</dbReference>
<reference evidence="10" key="1">
    <citation type="submission" date="2017-02" db="UniProtKB">
        <authorList>
            <consortium name="WormBaseParasite"/>
        </authorList>
    </citation>
    <scope>IDENTIFICATION</scope>
</reference>
<dbReference type="Proteomes" id="UP000274504">
    <property type="component" value="Unassembled WGS sequence"/>
</dbReference>